<proteinExistence type="predicted"/>
<evidence type="ECO:0000313" key="2">
    <source>
        <dbReference type="Proteomes" id="UP000295124"/>
    </source>
</evidence>
<protein>
    <submittedName>
        <fullName evidence="1">Uncharacterized protein</fullName>
    </submittedName>
</protein>
<dbReference type="RefSeq" id="WP_132177941.1">
    <property type="nucleotide sequence ID" value="NZ_SMKX01000268.1"/>
</dbReference>
<comment type="caution">
    <text evidence="1">The sequence shown here is derived from an EMBL/GenBank/DDBJ whole genome shotgun (WGS) entry which is preliminary data.</text>
</comment>
<name>A0A4R4YEQ6_9ACTN</name>
<dbReference type="Proteomes" id="UP000295124">
    <property type="component" value="Unassembled WGS sequence"/>
</dbReference>
<dbReference type="EMBL" id="SMKX01000268">
    <property type="protein sequence ID" value="TDD43126.1"/>
    <property type="molecule type" value="Genomic_DNA"/>
</dbReference>
<reference evidence="1 2" key="1">
    <citation type="submission" date="2019-03" db="EMBL/GenBank/DDBJ databases">
        <title>Draft genome sequences of novel Actinobacteria.</title>
        <authorList>
            <person name="Sahin N."/>
            <person name="Ay H."/>
            <person name="Saygin H."/>
        </authorList>
    </citation>
    <scope>NUCLEOTIDE SEQUENCE [LARGE SCALE GENOMIC DNA]</scope>
    <source>
        <strain evidence="1 2">JCM 13523</strain>
    </source>
</reference>
<keyword evidence="2" id="KW-1185">Reference proteome</keyword>
<sequence length="159" mass="17164">MTDPWQHAPPEWTYPDDTPTRVTIRELAARIHASKGPNAGGVLGQRVEGPVIVYWKGPPPDGLRRLAAQQPVPVSFEEAAYALDELMPIAKQFMDDHGDVLASTGPLKDYSGVSIWVWTDPGVDPEALVAALSAEVGVPVVCDRTMPRDAQPWGSRSGA</sequence>
<dbReference type="AlphaFoldDB" id="A0A4R4YEQ6"/>
<organism evidence="1 2">
    <name type="scientific">Kribbella antibiotica</name>
    <dbReference type="NCBI Taxonomy" id="190195"/>
    <lineage>
        <taxon>Bacteria</taxon>
        <taxon>Bacillati</taxon>
        <taxon>Actinomycetota</taxon>
        <taxon>Actinomycetes</taxon>
        <taxon>Propionibacteriales</taxon>
        <taxon>Kribbellaceae</taxon>
        <taxon>Kribbella</taxon>
    </lineage>
</organism>
<evidence type="ECO:0000313" key="1">
    <source>
        <dbReference type="EMBL" id="TDD43126.1"/>
    </source>
</evidence>
<gene>
    <name evidence="1" type="ORF">E1263_41850</name>
</gene>
<dbReference type="OrthoDB" id="3824068at2"/>
<accession>A0A4R4YEQ6</accession>